<dbReference type="Proteomes" id="UP000294360">
    <property type="component" value="Chromosome"/>
</dbReference>
<accession>A0A4U8Z087</accession>
<protein>
    <submittedName>
        <fullName evidence="1">Uncharacterized protein</fullName>
    </submittedName>
</protein>
<evidence type="ECO:0000313" key="1">
    <source>
        <dbReference type="EMBL" id="VFU08378.1"/>
    </source>
</evidence>
<organism evidence="1 2">
    <name type="scientific">Methylocella tundrae</name>
    <dbReference type="NCBI Taxonomy" id="227605"/>
    <lineage>
        <taxon>Bacteria</taxon>
        <taxon>Pseudomonadati</taxon>
        <taxon>Pseudomonadota</taxon>
        <taxon>Alphaproteobacteria</taxon>
        <taxon>Hyphomicrobiales</taxon>
        <taxon>Beijerinckiaceae</taxon>
        <taxon>Methylocella</taxon>
    </lineage>
</organism>
<dbReference type="KEGG" id="mtun:MTUNDRAET4_1485"/>
<dbReference type="EMBL" id="LR536450">
    <property type="protein sequence ID" value="VFU08378.1"/>
    <property type="molecule type" value="Genomic_DNA"/>
</dbReference>
<evidence type="ECO:0000313" key="2">
    <source>
        <dbReference type="Proteomes" id="UP000294360"/>
    </source>
</evidence>
<sequence length="117" mass="13001">MVFSCLSLTTTPWRIRFGIVFQTCSFPTGRSPRRKPISASLFYGPAPQLRSDRLEAGDVAANDPHARGVFELPGGALEAEIELLFLEVQNLLLKLIAGHDLEIGQTLCRFHDRSPYS</sequence>
<gene>
    <name evidence="1" type="ORF">MTUNDRAET4_1485</name>
</gene>
<reference evidence="1 2" key="1">
    <citation type="submission" date="2019-03" db="EMBL/GenBank/DDBJ databases">
        <authorList>
            <person name="Kox A.R. M."/>
        </authorList>
    </citation>
    <scope>NUCLEOTIDE SEQUENCE [LARGE SCALE GENOMIC DNA]</scope>
    <source>
        <strain evidence="1">MTUNDRAET4 annotated genome</strain>
    </source>
</reference>
<name>A0A4U8Z087_METTU</name>
<dbReference type="AlphaFoldDB" id="A0A4U8Z087"/>
<proteinExistence type="predicted"/>